<evidence type="ECO:0000313" key="3">
    <source>
        <dbReference type="Proteomes" id="UP001244563"/>
    </source>
</evidence>
<feature type="domain" description="Amine oxidase" evidence="1">
    <location>
        <begin position="11"/>
        <end position="403"/>
    </location>
</feature>
<proteinExistence type="predicted"/>
<evidence type="ECO:0000313" key="2">
    <source>
        <dbReference type="EMBL" id="MDQ0103049.1"/>
    </source>
</evidence>
<dbReference type="PANTHER" id="PTHR10742">
    <property type="entry name" value="FLAVIN MONOAMINE OXIDASE"/>
    <property type="match status" value="1"/>
</dbReference>
<dbReference type="EMBL" id="JAUSSW010000007">
    <property type="protein sequence ID" value="MDQ0103049.1"/>
    <property type="molecule type" value="Genomic_DNA"/>
</dbReference>
<name>A0ABT9TP83_PAENI</name>
<keyword evidence="3" id="KW-1185">Reference proteome</keyword>
<sequence>MTKTIIIGAGLSGLTAAWELEKLGHEVVVLESRDRVGGRAWSLQLDNGQVMERGGEYIYPEDFEIRKLACEVGIPVLTHNVRFARRTVGDSHMSFAELSELTNLLKQRLHEMTSDHLHDVSIDFLYAEALGKTYRTHPLYLRHATSISAPPELVSAQAVFHRLDGVHSYIEDGGRFINGNQSLPTELASRLAGPVRLESPVAAIDQSLRGVQVRLADGSTVDGDFAVVSVPLPILREMEFGFELTPAQVLALDHRFMGVAAKIAIPVSNTDGDTALQNPHQTWWTWRSMSQDGETRIPALAGFAGGPTALSALDTGNGPHGWIKAVTAMRPEIVIDGDVLLTDWTREAWTRGSYSAASLGWTPDDTAAFDTAAGRVAIAGEHTGIAQTLNGAVVSGIRAVNALSRLAT</sequence>
<gene>
    <name evidence="2" type="ORF">J2T10_002706</name>
</gene>
<dbReference type="Pfam" id="PF01593">
    <property type="entry name" value="Amino_oxidase"/>
    <property type="match status" value="1"/>
</dbReference>
<evidence type="ECO:0000259" key="1">
    <source>
        <dbReference type="Pfam" id="PF01593"/>
    </source>
</evidence>
<comment type="caution">
    <text evidence="2">The sequence shown here is derived from an EMBL/GenBank/DDBJ whole genome shotgun (WGS) entry which is preliminary data.</text>
</comment>
<dbReference type="InterPro" id="IPR050281">
    <property type="entry name" value="Flavin_monoamine_oxidase"/>
</dbReference>
<accession>A0ABT9TP83</accession>
<dbReference type="InterPro" id="IPR002937">
    <property type="entry name" value="Amino_oxidase"/>
</dbReference>
<dbReference type="InterPro" id="IPR036188">
    <property type="entry name" value="FAD/NAD-bd_sf"/>
</dbReference>
<dbReference type="Proteomes" id="UP001244563">
    <property type="component" value="Unassembled WGS sequence"/>
</dbReference>
<reference evidence="2 3" key="1">
    <citation type="submission" date="2023-07" db="EMBL/GenBank/DDBJ databases">
        <title>Sorghum-associated microbial communities from plants grown in Nebraska, USA.</title>
        <authorList>
            <person name="Schachtman D."/>
        </authorList>
    </citation>
    <scope>NUCLEOTIDE SEQUENCE [LARGE SCALE GENOMIC DNA]</scope>
    <source>
        <strain evidence="2 3">CC523</strain>
    </source>
</reference>
<dbReference type="PANTHER" id="PTHR10742:SF410">
    <property type="entry name" value="LYSINE-SPECIFIC HISTONE DEMETHYLASE 2"/>
    <property type="match status" value="1"/>
</dbReference>
<dbReference type="Gene3D" id="3.50.50.60">
    <property type="entry name" value="FAD/NAD(P)-binding domain"/>
    <property type="match status" value="1"/>
</dbReference>
<dbReference type="SUPFAM" id="SSF51905">
    <property type="entry name" value="FAD/NAD(P)-binding domain"/>
    <property type="match status" value="1"/>
</dbReference>
<dbReference type="RefSeq" id="WP_306878626.1">
    <property type="nucleotide sequence ID" value="NZ_JAUSSW010000007.1"/>
</dbReference>
<protein>
    <submittedName>
        <fullName evidence="2">Monoamine oxidase</fullName>
    </submittedName>
</protein>
<organism evidence="2 3">
    <name type="scientific">Paenarthrobacter nicotinovorans</name>
    <name type="common">Arthrobacter nicotinovorans</name>
    <dbReference type="NCBI Taxonomy" id="29320"/>
    <lineage>
        <taxon>Bacteria</taxon>
        <taxon>Bacillati</taxon>
        <taxon>Actinomycetota</taxon>
        <taxon>Actinomycetes</taxon>
        <taxon>Micrococcales</taxon>
        <taxon>Micrococcaceae</taxon>
        <taxon>Paenarthrobacter</taxon>
    </lineage>
</organism>